<organism evidence="2 3">
    <name type="scientific">Acidisoma cellulosilyticum</name>
    <dbReference type="NCBI Taxonomy" id="2802395"/>
    <lineage>
        <taxon>Bacteria</taxon>
        <taxon>Pseudomonadati</taxon>
        <taxon>Pseudomonadota</taxon>
        <taxon>Alphaproteobacteria</taxon>
        <taxon>Acetobacterales</taxon>
        <taxon>Acidocellaceae</taxon>
        <taxon>Acidisoma</taxon>
    </lineage>
</organism>
<reference evidence="2 3" key="1">
    <citation type="journal article" date="2021" name="Microorganisms">
        <title>Acidisoma silvae sp. nov. and Acidisomacellulosilytica sp. nov., Two Acidophilic Bacteria Isolated from Decaying Wood, Hydrolyzing Cellulose and Producing Poly-3-hydroxybutyrate.</title>
        <authorList>
            <person name="Mieszkin S."/>
            <person name="Pouder E."/>
            <person name="Uroz S."/>
            <person name="Simon-Colin C."/>
            <person name="Alain K."/>
        </authorList>
    </citation>
    <scope>NUCLEOTIDE SEQUENCE [LARGE SCALE GENOMIC DNA]</scope>
    <source>
        <strain evidence="2 3">HW T5.17</strain>
    </source>
</reference>
<dbReference type="RefSeq" id="WP_227310705.1">
    <property type="nucleotide sequence ID" value="NZ_JAESVA010000019.1"/>
</dbReference>
<keyword evidence="1" id="KW-1133">Transmembrane helix</keyword>
<dbReference type="AlphaFoldDB" id="A0A964E6V3"/>
<evidence type="ECO:0000313" key="3">
    <source>
        <dbReference type="Proteomes" id="UP000721844"/>
    </source>
</evidence>
<proteinExistence type="predicted"/>
<feature type="transmembrane region" description="Helical" evidence="1">
    <location>
        <begin position="40"/>
        <end position="68"/>
    </location>
</feature>
<dbReference type="Proteomes" id="UP000721844">
    <property type="component" value="Unassembled WGS sequence"/>
</dbReference>
<accession>A0A964E6V3</accession>
<keyword evidence="3" id="KW-1185">Reference proteome</keyword>
<name>A0A964E6V3_9PROT</name>
<sequence length="179" mass="20035">MIDKLDVAAEPIDQLIVWPIIIPLAAILLLGITGSLGSVLFFPVSLITIPIILAWLFFVLATGISCLWRRSWKRGMSLVGAFVIFWPMAYGCSRASDYFALAVAYPYYATKIYCSGCNTQTSFDWGAVGLLSHYERSLVYDPSGELAKKIGDDDERAENMEIITTTHLIGHWYVQTQTW</sequence>
<feature type="transmembrane region" description="Helical" evidence="1">
    <location>
        <begin position="12"/>
        <end position="34"/>
    </location>
</feature>
<keyword evidence="1" id="KW-0472">Membrane</keyword>
<comment type="caution">
    <text evidence="2">The sequence shown here is derived from an EMBL/GenBank/DDBJ whole genome shotgun (WGS) entry which is preliminary data.</text>
</comment>
<gene>
    <name evidence="2" type="ORF">ACELLULO517_27235</name>
</gene>
<dbReference type="EMBL" id="JAESVA010000019">
    <property type="protein sequence ID" value="MCB8883966.1"/>
    <property type="molecule type" value="Genomic_DNA"/>
</dbReference>
<evidence type="ECO:0000256" key="1">
    <source>
        <dbReference type="SAM" id="Phobius"/>
    </source>
</evidence>
<keyword evidence="1" id="KW-0812">Transmembrane</keyword>
<protein>
    <submittedName>
        <fullName evidence="2">Uncharacterized protein</fullName>
    </submittedName>
</protein>
<evidence type="ECO:0000313" key="2">
    <source>
        <dbReference type="EMBL" id="MCB8883966.1"/>
    </source>
</evidence>